<keyword evidence="3" id="KW-0325">Glycoprotein</keyword>
<organism evidence="5 6">
    <name type="scientific">Chara braunii</name>
    <name type="common">Braun's stonewort</name>
    <dbReference type="NCBI Taxonomy" id="69332"/>
    <lineage>
        <taxon>Eukaryota</taxon>
        <taxon>Viridiplantae</taxon>
        <taxon>Streptophyta</taxon>
        <taxon>Charophyceae</taxon>
        <taxon>Charales</taxon>
        <taxon>Characeae</taxon>
        <taxon>Chara</taxon>
    </lineage>
</organism>
<keyword evidence="2" id="KW-0597">Phosphoprotein</keyword>
<sequence length="367" mass="40800">MAMAVTFAATIAVAMVAMAAVWFQFYVPVPTGFDPVGQKHAPPPSMEGAVFTPNEELKRAEKLGIEHVSGPEDLVADSSGRLYFGSAINGYIQRMEPDGQVDDWADVGGRALGLEWGPNGDLLACVQNVGLVAVTVTGEVRLLLDSVDNASLPTPFFNNLDVSSESRLYVSESSTRWPLEKFVYSMLEGVPSGRLIEYDILSNASKILMDGLDFANGVAISKDEDFLIIAETGMFRLHRYWLKGPKAGTHEVFLDNLPGYADNIHSNRKGLFWIAIPVMRSPASETFVLRYRFMRWLVASFPPLWTFFLRNNPGFALAVNEDGKPVMAVMNWSKDHLRMVTTAREYGGYLYLGNLMWNYLAKFKLTT</sequence>
<comment type="similarity">
    <text evidence="1">Belongs to the strictosidine synthase family.</text>
</comment>
<dbReference type="STRING" id="69332.A0A388LXA1"/>
<evidence type="ECO:0000259" key="4">
    <source>
        <dbReference type="Pfam" id="PF03088"/>
    </source>
</evidence>
<evidence type="ECO:0000313" key="5">
    <source>
        <dbReference type="EMBL" id="GBG86948.1"/>
    </source>
</evidence>
<dbReference type="EMBL" id="BFEA01000587">
    <property type="protein sequence ID" value="GBG86948.1"/>
    <property type="molecule type" value="Genomic_DNA"/>
</dbReference>
<dbReference type="GO" id="GO:0016787">
    <property type="term" value="F:hydrolase activity"/>
    <property type="evidence" value="ECO:0007669"/>
    <property type="project" value="TreeGrafter"/>
</dbReference>
<evidence type="ECO:0000256" key="1">
    <source>
        <dbReference type="ARBA" id="ARBA00009191"/>
    </source>
</evidence>
<name>A0A388LXA1_CHABU</name>
<protein>
    <recommendedName>
        <fullName evidence="4">Strictosidine synthase conserved region domain-containing protein</fullName>
    </recommendedName>
</protein>
<dbReference type="Gramene" id="GBG86948">
    <property type="protein sequence ID" value="GBG86948"/>
    <property type="gene ID" value="CBR_g44401"/>
</dbReference>
<gene>
    <name evidence="5" type="ORF">CBR_g44401</name>
</gene>
<dbReference type="PANTHER" id="PTHR10426:SF88">
    <property type="entry name" value="ADIPOCYTE PLASMA MEMBRANE-ASSOCIATED PROTEIN HEMOMUCIN-RELATED"/>
    <property type="match status" value="1"/>
</dbReference>
<dbReference type="GO" id="GO:0012505">
    <property type="term" value="C:endomembrane system"/>
    <property type="evidence" value="ECO:0007669"/>
    <property type="project" value="TreeGrafter"/>
</dbReference>
<dbReference type="Pfam" id="PF03088">
    <property type="entry name" value="Str_synth"/>
    <property type="match status" value="1"/>
</dbReference>
<dbReference type="Gene3D" id="2.120.10.30">
    <property type="entry name" value="TolB, C-terminal domain"/>
    <property type="match status" value="1"/>
</dbReference>
<evidence type="ECO:0000256" key="2">
    <source>
        <dbReference type="ARBA" id="ARBA00022553"/>
    </source>
</evidence>
<dbReference type="Pfam" id="PF20067">
    <property type="entry name" value="SSL_N"/>
    <property type="match status" value="1"/>
</dbReference>
<reference evidence="5 6" key="1">
    <citation type="journal article" date="2018" name="Cell">
        <title>The Chara Genome: Secondary Complexity and Implications for Plant Terrestrialization.</title>
        <authorList>
            <person name="Nishiyama T."/>
            <person name="Sakayama H."/>
            <person name="Vries J.D."/>
            <person name="Buschmann H."/>
            <person name="Saint-Marcoux D."/>
            <person name="Ullrich K.K."/>
            <person name="Haas F.B."/>
            <person name="Vanderstraeten L."/>
            <person name="Becker D."/>
            <person name="Lang D."/>
            <person name="Vosolsobe S."/>
            <person name="Rombauts S."/>
            <person name="Wilhelmsson P.K.I."/>
            <person name="Janitza P."/>
            <person name="Kern R."/>
            <person name="Heyl A."/>
            <person name="Rumpler F."/>
            <person name="Villalobos L.I.A.C."/>
            <person name="Clay J.M."/>
            <person name="Skokan R."/>
            <person name="Toyoda A."/>
            <person name="Suzuki Y."/>
            <person name="Kagoshima H."/>
            <person name="Schijlen E."/>
            <person name="Tajeshwar N."/>
            <person name="Catarino B."/>
            <person name="Hetherington A.J."/>
            <person name="Saltykova A."/>
            <person name="Bonnot C."/>
            <person name="Breuninger H."/>
            <person name="Symeonidi A."/>
            <person name="Radhakrishnan G.V."/>
            <person name="Van Nieuwerburgh F."/>
            <person name="Deforce D."/>
            <person name="Chang C."/>
            <person name="Karol K.G."/>
            <person name="Hedrich R."/>
            <person name="Ulvskov P."/>
            <person name="Glockner G."/>
            <person name="Delwiche C.F."/>
            <person name="Petrasek J."/>
            <person name="Van de Peer Y."/>
            <person name="Friml J."/>
            <person name="Beilby M."/>
            <person name="Dolan L."/>
            <person name="Kohara Y."/>
            <person name="Sugano S."/>
            <person name="Fujiyama A."/>
            <person name="Delaux P.-M."/>
            <person name="Quint M."/>
            <person name="TheiBen G."/>
            <person name="Hagemann M."/>
            <person name="Harholt J."/>
            <person name="Dunand C."/>
            <person name="Zachgo S."/>
            <person name="Langdale J."/>
            <person name="Maumus F."/>
            <person name="Straeten D.V.D."/>
            <person name="Gould S.B."/>
            <person name="Rensing S.A."/>
        </authorList>
    </citation>
    <scope>NUCLEOTIDE SEQUENCE [LARGE SCALE GENOMIC DNA]</scope>
    <source>
        <strain evidence="5 6">S276</strain>
    </source>
</reference>
<dbReference type="Proteomes" id="UP000265515">
    <property type="component" value="Unassembled WGS sequence"/>
</dbReference>
<accession>A0A388LXA1</accession>
<keyword evidence="6" id="KW-1185">Reference proteome</keyword>
<dbReference type="PANTHER" id="PTHR10426">
    <property type="entry name" value="STRICTOSIDINE SYNTHASE-RELATED"/>
    <property type="match status" value="1"/>
</dbReference>
<dbReference type="InterPro" id="IPR018119">
    <property type="entry name" value="Strictosidine_synth_cons-reg"/>
</dbReference>
<feature type="domain" description="Strictosidine synthase conserved region" evidence="4">
    <location>
        <begin position="158"/>
        <end position="245"/>
    </location>
</feature>
<evidence type="ECO:0000256" key="3">
    <source>
        <dbReference type="ARBA" id="ARBA00023180"/>
    </source>
</evidence>
<dbReference type="OMA" id="XLRRARR"/>
<dbReference type="SUPFAM" id="SSF63829">
    <property type="entry name" value="Calcium-dependent phosphotriesterase"/>
    <property type="match status" value="1"/>
</dbReference>
<dbReference type="InterPro" id="IPR011042">
    <property type="entry name" value="6-blade_b-propeller_TolB-like"/>
</dbReference>
<evidence type="ECO:0000313" key="6">
    <source>
        <dbReference type="Proteomes" id="UP000265515"/>
    </source>
</evidence>
<comment type="caution">
    <text evidence="5">The sequence shown here is derived from an EMBL/GenBank/DDBJ whole genome shotgun (WGS) entry which is preliminary data.</text>
</comment>
<proteinExistence type="inferred from homology"/>
<dbReference type="AlphaFoldDB" id="A0A388LXA1"/>
<dbReference type="OrthoDB" id="5307922at2759"/>